<evidence type="ECO:0000259" key="2">
    <source>
        <dbReference type="Pfam" id="PF18962"/>
    </source>
</evidence>
<reference evidence="3 4" key="1">
    <citation type="submission" date="2018-05" db="EMBL/GenBank/DDBJ databases">
        <title>Complete genome sequence of Arcticibacterium luteifluviistationis SM1504T, a cytophagaceae bacterium isolated from Arctic surface seawater.</title>
        <authorList>
            <person name="Li Y."/>
            <person name="Qin Q.-L."/>
        </authorList>
    </citation>
    <scope>NUCLEOTIDE SEQUENCE [LARGE SCALE GENOMIC DNA]</scope>
    <source>
        <strain evidence="3 4">SM1504</strain>
    </source>
</reference>
<evidence type="ECO:0000313" key="3">
    <source>
        <dbReference type="EMBL" id="AWV99500.1"/>
    </source>
</evidence>
<dbReference type="OrthoDB" id="956622at2"/>
<keyword evidence="4" id="KW-1185">Reference proteome</keyword>
<organism evidence="3 4">
    <name type="scientific">Arcticibacterium luteifluviistationis</name>
    <dbReference type="NCBI Taxonomy" id="1784714"/>
    <lineage>
        <taxon>Bacteria</taxon>
        <taxon>Pseudomonadati</taxon>
        <taxon>Bacteroidota</taxon>
        <taxon>Cytophagia</taxon>
        <taxon>Cytophagales</taxon>
        <taxon>Leadbetterellaceae</taxon>
        <taxon>Arcticibacterium</taxon>
    </lineage>
</organism>
<dbReference type="NCBIfam" id="TIGR04183">
    <property type="entry name" value="Por_Secre_tail"/>
    <property type="match status" value="1"/>
</dbReference>
<dbReference type="RefSeq" id="WP_111372868.1">
    <property type="nucleotide sequence ID" value="NZ_CP029480.1"/>
</dbReference>
<accession>A0A2Z4GEA1</accession>
<protein>
    <recommendedName>
        <fullName evidence="2">Secretion system C-terminal sorting domain-containing protein</fullName>
    </recommendedName>
</protein>
<dbReference type="Proteomes" id="UP000249873">
    <property type="component" value="Chromosome"/>
</dbReference>
<proteinExistence type="predicted"/>
<name>A0A2Z4GEA1_9BACT</name>
<dbReference type="InterPro" id="IPR026444">
    <property type="entry name" value="Secre_tail"/>
</dbReference>
<dbReference type="AlphaFoldDB" id="A0A2Z4GEA1"/>
<dbReference type="KEGG" id="als:DJ013_15545"/>
<gene>
    <name evidence="3" type="ORF">DJ013_15545</name>
</gene>
<evidence type="ECO:0000256" key="1">
    <source>
        <dbReference type="SAM" id="SignalP"/>
    </source>
</evidence>
<feature type="signal peptide" evidence="1">
    <location>
        <begin position="1"/>
        <end position="20"/>
    </location>
</feature>
<dbReference type="EMBL" id="CP029480">
    <property type="protein sequence ID" value="AWV99500.1"/>
    <property type="molecule type" value="Genomic_DNA"/>
</dbReference>
<evidence type="ECO:0000313" key="4">
    <source>
        <dbReference type="Proteomes" id="UP000249873"/>
    </source>
</evidence>
<dbReference type="Pfam" id="PF18962">
    <property type="entry name" value="Por_Secre_tail"/>
    <property type="match status" value="1"/>
</dbReference>
<feature type="chain" id="PRO_5016310869" description="Secretion system C-terminal sorting domain-containing protein" evidence="1">
    <location>
        <begin position="21"/>
        <end position="131"/>
    </location>
</feature>
<keyword evidence="1" id="KW-0732">Signal</keyword>
<sequence>MKKLLKIVAGLMLVSSFALANSPNEKLGNVEAKTFKMAMYFDQASGIIKTFYEKDLGENLKIEILNKKGKVLTESFMGKKRNSARFNFDISNLDSGVYTLRVSLGDEVVTRNISLSEVDAKKVHNYKMELL</sequence>
<feature type="domain" description="Secretion system C-terminal sorting" evidence="2">
    <location>
        <begin position="51"/>
        <end position="111"/>
    </location>
</feature>